<sequence length="72" mass="7701">MVYDMDLPLRVWPRCAARSAFPDWGQARSTGANSSQVTDGAAVALLMRRSTAEKLGLADKIIAKHVATSVVA</sequence>
<dbReference type="Proteomes" id="UP000011668">
    <property type="component" value="Unassembled WGS sequence"/>
</dbReference>
<dbReference type="Gene3D" id="3.40.47.10">
    <property type="match status" value="1"/>
</dbReference>
<dbReference type="EMBL" id="AFRT01001547">
    <property type="protein sequence ID" value="ELU40002.1"/>
    <property type="molecule type" value="Genomic_DNA"/>
</dbReference>
<keyword evidence="2" id="KW-1185">Reference proteome</keyword>
<reference evidence="1 2" key="1">
    <citation type="journal article" date="2013" name="Nat. Commun.">
        <title>The evolution and pathogenic mechanisms of the rice sheath blight pathogen.</title>
        <authorList>
            <person name="Zheng A."/>
            <person name="Lin R."/>
            <person name="Xu L."/>
            <person name="Qin P."/>
            <person name="Tang C."/>
            <person name="Ai P."/>
            <person name="Zhang D."/>
            <person name="Liu Y."/>
            <person name="Sun Z."/>
            <person name="Feng H."/>
            <person name="Wang Y."/>
            <person name="Chen Y."/>
            <person name="Liang X."/>
            <person name="Fu R."/>
            <person name="Li Q."/>
            <person name="Zhang J."/>
            <person name="Yu X."/>
            <person name="Xie Z."/>
            <person name="Ding L."/>
            <person name="Guan P."/>
            <person name="Tang J."/>
            <person name="Liang Y."/>
            <person name="Wang S."/>
            <person name="Deng Q."/>
            <person name="Li S."/>
            <person name="Zhu J."/>
            <person name="Wang L."/>
            <person name="Liu H."/>
            <person name="Li P."/>
        </authorList>
    </citation>
    <scope>NUCLEOTIDE SEQUENCE [LARGE SCALE GENOMIC DNA]</scope>
    <source>
        <strain evidence="2">AG-1 IA</strain>
    </source>
</reference>
<dbReference type="GO" id="GO:0016746">
    <property type="term" value="F:acyltransferase activity"/>
    <property type="evidence" value="ECO:0007669"/>
    <property type="project" value="InterPro"/>
</dbReference>
<protein>
    <recommendedName>
        <fullName evidence="3">Thiolase N-terminal domain-containing protein</fullName>
    </recommendedName>
</protein>
<dbReference type="AlphaFoldDB" id="L8WT74"/>
<name>L8WT74_THACA</name>
<comment type="caution">
    <text evidence="1">The sequence shown here is derived from an EMBL/GenBank/DDBJ whole genome shotgun (WGS) entry which is preliminary data.</text>
</comment>
<gene>
    <name evidence="1" type="ORF">AG1IA_05969</name>
</gene>
<accession>L8WT74</accession>
<evidence type="ECO:0008006" key="3">
    <source>
        <dbReference type="Google" id="ProtNLM"/>
    </source>
</evidence>
<proteinExistence type="predicted"/>
<evidence type="ECO:0000313" key="1">
    <source>
        <dbReference type="EMBL" id="ELU40002.1"/>
    </source>
</evidence>
<dbReference type="HOGENOM" id="CLU_2723937_0_0_1"/>
<dbReference type="STRING" id="983506.L8WT74"/>
<dbReference type="InterPro" id="IPR016039">
    <property type="entry name" value="Thiolase-like"/>
</dbReference>
<evidence type="ECO:0000313" key="2">
    <source>
        <dbReference type="Proteomes" id="UP000011668"/>
    </source>
</evidence>
<organism evidence="1 2">
    <name type="scientific">Thanatephorus cucumeris (strain AG1-IA)</name>
    <name type="common">Rice sheath blight fungus</name>
    <name type="synonym">Rhizoctonia solani</name>
    <dbReference type="NCBI Taxonomy" id="983506"/>
    <lineage>
        <taxon>Eukaryota</taxon>
        <taxon>Fungi</taxon>
        <taxon>Dikarya</taxon>
        <taxon>Basidiomycota</taxon>
        <taxon>Agaricomycotina</taxon>
        <taxon>Agaricomycetes</taxon>
        <taxon>Cantharellales</taxon>
        <taxon>Ceratobasidiaceae</taxon>
        <taxon>Rhizoctonia</taxon>
        <taxon>Rhizoctonia solani AG-1</taxon>
    </lineage>
</organism>
<dbReference type="OrthoDB" id="5404651at2759"/>
<dbReference type="SUPFAM" id="SSF53901">
    <property type="entry name" value="Thiolase-like"/>
    <property type="match status" value="1"/>
</dbReference>